<dbReference type="AlphaFoldDB" id="A0A0C9T7J1"/>
<accession>A0A0C9T7J1</accession>
<dbReference type="HOGENOM" id="CLU_2813466_0_0_1"/>
<evidence type="ECO:0000313" key="2">
    <source>
        <dbReference type="Proteomes" id="UP000053263"/>
    </source>
</evidence>
<dbReference type="EMBL" id="KN832568">
    <property type="protein sequence ID" value="KII85299.1"/>
    <property type="molecule type" value="Genomic_DNA"/>
</dbReference>
<sequence>MPTESRINGVRKCSCERYLSAQYLAYMAPAPDLDTSRRNLALELAPYLVGALLNWGLLGCLSVQVCA</sequence>
<keyword evidence="2" id="KW-1185">Reference proteome</keyword>
<evidence type="ECO:0000313" key="1">
    <source>
        <dbReference type="EMBL" id="KII85299.1"/>
    </source>
</evidence>
<name>A0A0C9T7J1_PLICR</name>
<dbReference type="Proteomes" id="UP000053263">
    <property type="component" value="Unassembled WGS sequence"/>
</dbReference>
<organism evidence="1 2">
    <name type="scientific">Plicaturopsis crispa FD-325 SS-3</name>
    <dbReference type="NCBI Taxonomy" id="944288"/>
    <lineage>
        <taxon>Eukaryota</taxon>
        <taxon>Fungi</taxon>
        <taxon>Dikarya</taxon>
        <taxon>Basidiomycota</taxon>
        <taxon>Agaricomycotina</taxon>
        <taxon>Agaricomycetes</taxon>
        <taxon>Agaricomycetidae</taxon>
        <taxon>Amylocorticiales</taxon>
        <taxon>Amylocorticiaceae</taxon>
        <taxon>Plicatura</taxon>
        <taxon>Plicaturopsis crispa</taxon>
    </lineage>
</organism>
<protein>
    <submittedName>
        <fullName evidence="1">Uncharacterized protein</fullName>
    </submittedName>
</protein>
<reference evidence="1 2" key="1">
    <citation type="submission" date="2014-06" db="EMBL/GenBank/DDBJ databases">
        <title>Evolutionary Origins and Diversification of the Mycorrhizal Mutualists.</title>
        <authorList>
            <consortium name="DOE Joint Genome Institute"/>
            <consortium name="Mycorrhizal Genomics Consortium"/>
            <person name="Kohler A."/>
            <person name="Kuo A."/>
            <person name="Nagy L.G."/>
            <person name="Floudas D."/>
            <person name="Copeland A."/>
            <person name="Barry K.W."/>
            <person name="Cichocki N."/>
            <person name="Veneault-Fourrey C."/>
            <person name="LaButti K."/>
            <person name="Lindquist E.A."/>
            <person name="Lipzen A."/>
            <person name="Lundell T."/>
            <person name="Morin E."/>
            <person name="Murat C."/>
            <person name="Riley R."/>
            <person name="Ohm R."/>
            <person name="Sun H."/>
            <person name="Tunlid A."/>
            <person name="Henrissat B."/>
            <person name="Grigoriev I.V."/>
            <person name="Hibbett D.S."/>
            <person name="Martin F."/>
        </authorList>
    </citation>
    <scope>NUCLEOTIDE SEQUENCE [LARGE SCALE GENOMIC DNA]</scope>
    <source>
        <strain evidence="1 2">FD-325 SS-3</strain>
    </source>
</reference>
<gene>
    <name evidence="1" type="ORF">PLICRDRAFT_45492</name>
</gene>
<proteinExistence type="predicted"/>